<dbReference type="AlphaFoldDB" id="A0A0H3J6A5"/>
<feature type="transmembrane region" description="Helical" evidence="1">
    <location>
        <begin position="28"/>
        <end position="48"/>
    </location>
</feature>
<sequence>MIGTLLTILLIVLIVMLFAPIIGWLIGAIFSILVFNLGAIILLVCKIIKKIIGE</sequence>
<reference evidence="2 5" key="1">
    <citation type="journal article" date="2015" name="Genome Announc.">
        <title>Complete Genome Sequence of the Nitrogen-Fixing and Solvent-Producing Clostridium pasteurianum DSM 525.</title>
        <authorList>
            <person name="Poehlein A."/>
            <person name="Grosse-Honebrink A."/>
            <person name="Zhang Y."/>
            <person name="Minton N.P."/>
            <person name="Daniel R."/>
        </authorList>
    </citation>
    <scope>NUCLEOTIDE SEQUENCE [LARGE SCALE GENOMIC DNA]</scope>
    <source>
        <strain evidence="2">DSM 525</strain>
        <strain evidence="5">DSM 525 / ATCC 6013</strain>
    </source>
</reference>
<proteinExistence type="predicted"/>
<dbReference type="PATRIC" id="fig|1262449.7.peg.3525"/>
<feature type="transmembrane region" description="Helical" evidence="1">
    <location>
        <begin position="5"/>
        <end position="22"/>
    </location>
</feature>
<gene>
    <name evidence="2" type="ORF">CLPA_c34800</name>
    <name evidence="3" type="ORF">CP6013_03704</name>
</gene>
<keyword evidence="1" id="KW-0472">Membrane</keyword>
<dbReference type="Proteomes" id="UP000028042">
    <property type="component" value="Unassembled WGS sequence"/>
</dbReference>
<dbReference type="Proteomes" id="UP000030905">
    <property type="component" value="Chromosome"/>
</dbReference>
<dbReference type="KEGG" id="cpat:CLPA_c34800"/>
<reference evidence="3" key="2">
    <citation type="submission" date="2015-10" db="EMBL/GenBank/DDBJ databases">
        <title>Improved Draft Genome Sequence of Clostridium pasteurianum Strain ATCC 6013 (DSM 525) Using a Hybrid Next-Generation Sequencing Approach.</title>
        <authorList>
            <person name="Pyne M.E."/>
            <person name="Utturkar S.M."/>
            <person name="Brown S.D."/>
            <person name="Moo-Young M."/>
            <person name="Chung D.A."/>
            <person name="Chou P.C."/>
        </authorList>
    </citation>
    <scope>NUCLEOTIDE SEQUENCE</scope>
    <source>
        <strain evidence="3">ATCC 6013</strain>
    </source>
</reference>
<evidence type="ECO:0000313" key="5">
    <source>
        <dbReference type="Proteomes" id="UP000030905"/>
    </source>
</evidence>
<dbReference type="EMBL" id="CP009268">
    <property type="protein sequence ID" value="AJA53529.1"/>
    <property type="molecule type" value="Genomic_DNA"/>
</dbReference>
<keyword evidence="5" id="KW-1185">Reference proteome</keyword>
<evidence type="ECO:0000313" key="3">
    <source>
        <dbReference type="EMBL" id="KRU14446.1"/>
    </source>
</evidence>
<evidence type="ECO:0000313" key="4">
    <source>
        <dbReference type="Proteomes" id="UP000028042"/>
    </source>
</evidence>
<protein>
    <submittedName>
        <fullName evidence="2">Uncharacterized protein</fullName>
    </submittedName>
</protein>
<reference evidence="3 4" key="3">
    <citation type="journal article" name="Genome Announc.">
        <title>Improved Draft Genome Sequence of Clostridium pasteurianum Strain ATCC 6013 (DSM 525) Using a Hybrid Next-Generation Sequencing Approach.</title>
        <authorList>
            <person name="Pyne M.E."/>
            <person name="Utturkar S."/>
            <person name="Brown S.D."/>
            <person name="Moo-Young M."/>
            <person name="Chung D.A."/>
            <person name="Chou C.P."/>
        </authorList>
    </citation>
    <scope>NUCLEOTIDE SEQUENCE [LARGE SCALE GENOMIC DNA]</scope>
    <source>
        <strain evidence="3 4">ATCC 6013</strain>
    </source>
</reference>
<dbReference type="GeneID" id="93076250"/>
<dbReference type="KEGG" id="cpae:CPAST_c34800"/>
<organism evidence="2 5">
    <name type="scientific">Clostridium pasteurianum DSM 525 = ATCC 6013</name>
    <dbReference type="NCBI Taxonomy" id="1262449"/>
    <lineage>
        <taxon>Bacteria</taxon>
        <taxon>Bacillati</taxon>
        <taxon>Bacillota</taxon>
        <taxon>Clostridia</taxon>
        <taxon>Eubacteriales</taxon>
        <taxon>Clostridiaceae</taxon>
        <taxon>Clostridium</taxon>
    </lineage>
</organism>
<evidence type="ECO:0000256" key="1">
    <source>
        <dbReference type="SAM" id="Phobius"/>
    </source>
</evidence>
<accession>A0A0H3J6A5</accession>
<keyword evidence="1" id="KW-0812">Transmembrane</keyword>
<name>A0A0H3J6A5_CLOPA</name>
<keyword evidence="1" id="KW-1133">Transmembrane helix</keyword>
<dbReference type="RefSeq" id="WP_155760388.1">
    <property type="nucleotide sequence ID" value="NZ_ANZB01000008.1"/>
</dbReference>
<evidence type="ECO:0000313" key="2">
    <source>
        <dbReference type="EMBL" id="AJA53529.1"/>
    </source>
</evidence>
<dbReference type="EMBL" id="JPGY02000001">
    <property type="protein sequence ID" value="KRU14446.1"/>
    <property type="molecule type" value="Genomic_DNA"/>
</dbReference>